<feature type="region of interest" description="Disordered" evidence="1">
    <location>
        <begin position="39"/>
        <end position="92"/>
    </location>
</feature>
<feature type="compositionally biased region" description="Pro residues" evidence="1">
    <location>
        <begin position="74"/>
        <end position="83"/>
    </location>
</feature>
<comment type="caution">
    <text evidence="2">The sequence shown here is derived from an EMBL/GenBank/DDBJ whole genome shotgun (WGS) entry which is preliminary data.</text>
</comment>
<proteinExistence type="predicted"/>
<dbReference type="AlphaFoldDB" id="A0A8H3H6X4"/>
<organism evidence="2 3">
    <name type="scientific">Rhizoctonia solani</name>
    <dbReference type="NCBI Taxonomy" id="456999"/>
    <lineage>
        <taxon>Eukaryota</taxon>
        <taxon>Fungi</taxon>
        <taxon>Dikarya</taxon>
        <taxon>Basidiomycota</taxon>
        <taxon>Agaricomycotina</taxon>
        <taxon>Agaricomycetes</taxon>
        <taxon>Cantharellales</taxon>
        <taxon>Ceratobasidiaceae</taxon>
        <taxon>Rhizoctonia</taxon>
    </lineage>
</organism>
<dbReference type="EMBL" id="CAJMWZ010004254">
    <property type="protein sequence ID" value="CAE6487118.1"/>
    <property type="molecule type" value="Genomic_DNA"/>
</dbReference>
<dbReference type="Proteomes" id="UP000663850">
    <property type="component" value="Unassembled WGS sequence"/>
</dbReference>
<feature type="region of interest" description="Disordered" evidence="1">
    <location>
        <begin position="1"/>
        <end position="20"/>
    </location>
</feature>
<accession>A0A8H3H6X4</accession>
<name>A0A8H3H6X4_9AGAM</name>
<evidence type="ECO:0000313" key="3">
    <source>
        <dbReference type="Proteomes" id="UP000663850"/>
    </source>
</evidence>
<feature type="compositionally biased region" description="Polar residues" evidence="1">
    <location>
        <begin position="8"/>
        <end position="18"/>
    </location>
</feature>
<evidence type="ECO:0000313" key="2">
    <source>
        <dbReference type="EMBL" id="CAE6487118.1"/>
    </source>
</evidence>
<dbReference type="OrthoDB" id="3148729at2759"/>
<reference evidence="2" key="1">
    <citation type="submission" date="2021-01" db="EMBL/GenBank/DDBJ databases">
        <authorList>
            <person name="Kaushik A."/>
        </authorList>
    </citation>
    <scope>NUCLEOTIDE SEQUENCE</scope>
    <source>
        <strain evidence="2">Type strain: AG8-Rh-89/</strain>
    </source>
</reference>
<sequence>MHRPENCNGKSQYLSSKKNPVGIKITKANASKLGISDAVHQQLANLPDPKESHDSSSDNGEELEDDITTKHNPLPGPNIPVPPVNKTTSGKPGITKINTLKTWMMSQIKHSTMLQSPMHLEWMLMPYGHWSFGITGLIMQHNNKGARARENLQQRALQCSVICV</sequence>
<evidence type="ECO:0000256" key="1">
    <source>
        <dbReference type="SAM" id="MobiDB-lite"/>
    </source>
</evidence>
<gene>
    <name evidence="2" type="ORF">RDB_LOCUS80831</name>
</gene>
<protein>
    <submittedName>
        <fullName evidence="2">Uncharacterized protein</fullName>
    </submittedName>
</protein>